<proteinExistence type="predicted"/>
<sequence>MGWQLAGVARLLARVATYGQAPCKGDQLRQGPPTGIAPRAGYLRPRPPTPVAVQSDGWLGCLQGWPPTAKPPARATNCGKGRLRASPRGQAAYDQGRQRRRCLRAQR</sequence>
<evidence type="ECO:0000313" key="2">
    <source>
        <dbReference type="EMBL" id="RZR74761.1"/>
    </source>
</evidence>
<gene>
    <name evidence="2" type="ORF">BHM03_00042714</name>
</gene>
<reference evidence="2" key="1">
    <citation type="journal article" date="2018" name="Data Brief">
        <title>Genome sequence data from 17 accessions of Ensete ventricosum, a staple food crop for millions in Ethiopia.</title>
        <authorList>
            <person name="Yemataw Z."/>
            <person name="Muzemil S."/>
            <person name="Ambachew D."/>
            <person name="Tripathi L."/>
            <person name="Tesfaye K."/>
            <person name="Chala A."/>
            <person name="Farbos A."/>
            <person name="O'Neill P."/>
            <person name="Moore K."/>
            <person name="Grant M."/>
            <person name="Studholme D.J."/>
        </authorList>
    </citation>
    <scope>NUCLEOTIDE SEQUENCE [LARGE SCALE GENOMIC DNA]</scope>
    <source>
        <tissue evidence="2">Leaf</tissue>
    </source>
</reference>
<feature type="region of interest" description="Disordered" evidence="1">
    <location>
        <begin position="69"/>
        <end position="107"/>
    </location>
</feature>
<dbReference type="AlphaFoldDB" id="A0A445MKV9"/>
<name>A0A445MKV9_ENSVE</name>
<feature type="compositionally biased region" description="Basic residues" evidence="1">
    <location>
        <begin position="98"/>
        <end position="107"/>
    </location>
</feature>
<evidence type="ECO:0000256" key="1">
    <source>
        <dbReference type="SAM" id="MobiDB-lite"/>
    </source>
</evidence>
<protein>
    <submittedName>
        <fullName evidence="2">Uncharacterized protein</fullName>
    </submittedName>
</protein>
<dbReference type="Proteomes" id="UP000290560">
    <property type="component" value="Unassembled WGS sequence"/>
</dbReference>
<accession>A0A445MKV9</accession>
<dbReference type="EMBL" id="KV876376">
    <property type="protein sequence ID" value="RZR74761.1"/>
    <property type="molecule type" value="Genomic_DNA"/>
</dbReference>
<feature type="region of interest" description="Disordered" evidence="1">
    <location>
        <begin position="24"/>
        <end position="47"/>
    </location>
</feature>
<organism evidence="2">
    <name type="scientific">Ensete ventricosum</name>
    <name type="common">Abyssinian banana</name>
    <name type="synonym">Musa ensete</name>
    <dbReference type="NCBI Taxonomy" id="4639"/>
    <lineage>
        <taxon>Eukaryota</taxon>
        <taxon>Viridiplantae</taxon>
        <taxon>Streptophyta</taxon>
        <taxon>Embryophyta</taxon>
        <taxon>Tracheophyta</taxon>
        <taxon>Spermatophyta</taxon>
        <taxon>Magnoliopsida</taxon>
        <taxon>Liliopsida</taxon>
        <taxon>Zingiberales</taxon>
        <taxon>Musaceae</taxon>
        <taxon>Ensete</taxon>
    </lineage>
</organism>